<accession>A0A2U1J2X3</accession>
<dbReference type="InterPro" id="IPR006083">
    <property type="entry name" value="PRK/URK"/>
</dbReference>
<dbReference type="GO" id="GO:0005524">
    <property type="term" value="F:ATP binding"/>
    <property type="evidence" value="ECO:0007669"/>
    <property type="project" value="InterPro"/>
</dbReference>
<gene>
    <name evidence="2" type="ORF">BB558_004514</name>
</gene>
<proteinExistence type="predicted"/>
<dbReference type="GO" id="GO:0016301">
    <property type="term" value="F:kinase activity"/>
    <property type="evidence" value="ECO:0007669"/>
    <property type="project" value="InterPro"/>
</dbReference>
<evidence type="ECO:0000259" key="1">
    <source>
        <dbReference type="Pfam" id="PF00485"/>
    </source>
</evidence>
<organism evidence="2 3">
    <name type="scientific">Smittium angustum</name>
    <dbReference type="NCBI Taxonomy" id="133377"/>
    <lineage>
        <taxon>Eukaryota</taxon>
        <taxon>Fungi</taxon>
        <taxon>Fungi incertae sedis</taxon>
        <taxon>Zoopagomycota</taxon>
        <taxon>Kickxellomycotina</taxon>
        <taxon>Harpellomycetes</taxon>
        <taxon>Harpellales</taxon>
        <taxon>Legeriomycetaceae</taxon>
        <taxon>Smittium</taxon>
    </lineage>
</organism>
<evidence type="ECO:0000313" key="3">
    <source>
        <dbReference type="Proteomes" id="UP000245591"/>
    </source>
</evidence>
<dbReference type="PANTHER" id="PTHR10285">
    <property type="entry name" value="URIDINE KINASE"/>
    <property type="match status" value="1"/>
</dbReference>
<dbReference type="Pfam" id="PF00485">
    <property type="entry name" value="PRK"/>
    <property type="match status" value="1"/>
</dbReference>
<name>A0A2U1J2X3_SMIAN</name>
<evidence type="ECO:0000313" key="2">
    <source>
        <dbReference type="EMBL" id="PVZ99436.1"/>
    </source>
</evidence>
<keyword evidence="3" id="KW-1185">Reference proteome</keyword>
<sequence length="217" mass="24737">MEYNSENDLETLAIRVVKDAKKLNPEKRYLIAITGIPGSGKTTISEKVVQLINKNWSLSQNDNTEGIKIACKDPELAHKRRGAHWTFDATGFVKMVKSLSNKKAEILAPSFDHAKGDPEYDSILIKKSIKIIIVEGLYTLMEKTEPWSKTLLCWNEKWIIKPKNELANTQRLAQRHVETGLEQNINDALERIRINDSVNAKDVIENFPKSFDIIIHN</sequence>
<comment type="caution">
    <text evidence="2">The sequence shown here is derived from an EMBL/GenBank/DDBJ whole genome shotgun (WGS) entry which is preliminary data.</text>
</comment>
<protein>
    <recommendedName>
        <fullName evidence="1">Phosphoribulokinase/uridine kinase domain-containing protein</fullName>
    </recommendedName>
</protein>
<reference evidence="2 3" key="1">
    <citation type="journal article" date="2018" name="MBio">
        <title>Comparative Genomics Reveals the Core Gene Toolbox for the Fungus-Insect Symbiosis.</title>
        <authorList>
            <person name="Wang Y."/>
            <person name="Stata M."/>
            <person name="Wang W."/>
            <person name="Stajich J.E."/>
            <person name="White M.M."/>
            <person name="Moncalvo J.M."/>
        </authorList>
    </citation>
    <scope>NUCLEOTIDE SEQUENCE [LARGE SCALE GENOMIC DNA]</scope>
    <source>
        <strain evidence="2 3">AUS-126-30</strain>
    </source>
</reference>
<dbReference type="SUPFAM" id="SSF52540">
    <property type="entry name" value="P-loop containing nucleoside triphosphate hydrolases"/>
    <property type="match status" value="1"/>
</dbReference>
<dbReference type="Gene3D" id="3.40.50.300">
    <property type="entry name" value="P-loop containing nucleotide triphosphate hydrolases"/>
    <property type="match status" value="2"/>
</dbReference>
<dbReference type="InterPro" id="IPR027417">
    <property type="entry name" value="P-loop_NTPase"/>
</dbReference>
<dbReference type="EMBL" id="MBFU01000431">
    <property type="protein sequence ID" value="PVZ99436.1"/>
    <property type="molecule type" value="Genomic_DNA"/>
</dbReference>
<dbReference type="AlphaFoldDB" id="A0A2U1J2X3"/>
<dbReference type="Proteomes" id="UP000245591">
    <property type="component" value="Unassembled WGS sequence"/>
</dbReference>
<feature type="domain" description="Phosphoribulokinase/uridine kinase" evidence="1">
    <location>
        <begin position="30"/>
        <end position="144"/>
    </location>
</feature>